<gene>
    <name evidence="2" type="ORF">WKR92_03605</name>
</gene>
<name>A0ABV5CBI1_9SPHI</name>
<sequence>MRYILGLALSLLSIISYAQTNPVSVASELQRLLKTNELPKYRDQSVVKQISSYDRTGGNDDGFDGTYSSIREEADGSLVVFEAEGKGVIERIWTPTPTDDTLDFYFDGNSEPSFSIRYRDLFSGEVYPFVSPLSGSIVGGNYTYLPIPFENGVKIVFRGEKILFHQFQYRELSDDVNVKTFDINFQPKENELLNDLATLWNAADAGVADFYAELRDNIEKVEVSKTLKPGQSLTLAEFGEGGRVLGIELDHAGQFEGLSKQLDIKITWDGESQPAVYAPLADYFGYAFGDISMKSLLQGVKENTVFSYFPMPYDRHAKIELVYRKLSGEKQTPLEIDARVYHHDQARDPRVEGKFYAYWKYESPALGEPYVLLEGKGKGHYVGTVLHSQATSFTHFTEFFEGDDQTFIDGEMTVHGTGSEDYFNGGWYAQPNGWVEKKGTHLHGCLDYSLPFSRTGGYRLFVSDKMPFDESIQHQIEHGPVDNNRAVAYSSVALYYAEKPVLVNERPQNIETQVLIPDTLTFYSRLMKHLTYDKNMALAHDDATFHGGEEGVMNIDLREIPAGNYQVLVHSTSVVPEGLSVSIGNQSPAALSQSAVNTGTADVSIGNLKVSEGMDSTVVSFTSAGDKFTFNRVMLVSAE</sequence>
<evidence type="ECO:0000313" key="3">
    <source>
        <dbReference type="Proteomes" id="UP001580928"/>
    </source>
</evidence>
<dbReference type="Gene3D" id="2.60.120.1390">
    <property type="match status" value="3"/>
</dbReference>
<proteinExistence type="predicted"/>
<dbReference type="RefSeq" id="WP_375556468.1">
    <property type="nucleotide sequence ID" value="NZ_JBBVGT010000002.1"/>
</dbReference>
<comment type="caution">
    <text evidence="2">The sequence shown here is derived from an EMBL/GenBank/DDBJ whole genome shotgun (WGS) entry which is preliminary data.</text>
</comment>
<dbReference type="Pfam" id="PF11175">
    <property type="entry name" value="DUF2961"/>
    <property type="match status" value="1"/>
</dbReference>
<evidence type="ECO:0000313" key="2">
    <source>
        <dbReference type="EMBL" id="MFB5944909.1"/>
    </source>
</evidence>
<keyword evidence="2" id="KW-0378">Hydrolase</keyword>
<evidence type="ECO:0000256" key="1">
    <source>
        <dbReference type="SAM" id="SignalP"/>
    </source>
</evidence>
<dbReference type="InterPro" id="IPR021345">
    <property type="entry name" value="DUF2961"/>
</dbReference>
<dbReference type="GO" id="GO:0016787">
    <property type="term" value="F:hydrolase activity"/>
    <property type="evidence" value="ECO:0007669"/>
    <property type="project" value="UniProtKB-KW"/>
</dbReference>
<accession>A0ABV5CBI1</accession>
<feature type="signal peptide" evidence="1">
    <location>
        <begin position="1"/>
        <end position="18"/>
    </location>
</feature>
<dbReference type="EMBL" id="JBBVGT010000002">
    <property type="protein sequence ID" value="MFB5944909.1"/>
    <property type="molecule type" value="Genomic_DNA"/>
</dbReference>
<keyword evidence="3" id="KW-1185">Reference proteome</keyword>
<feature type="chain" id="PRO_5046279005" evidence="1">
    <location>
        <begin position="19"/>
        <end position="639"/>
    </location>
</feature>
<protein>
    <submittedName>
        <fullName evidence="2">Glycoside hydrolase family 172 protein</fullName>
    </submittedName>
</protein>
<keyword evidence="1" id="KW-0732">Signal</keyword>
<organism evidence="2 3">
    <name type="scientific">Albibacterium profundi</name>
    <dbReference type="NCBI Taxonomy" id="3134906"/>
    <lineage>
        <taxon>Bacteria</taxon>
        <taxon>Pseudomonadati</taxon>
        <taxon>Bacteroidota</taxon>
        <taxon>Sphingobacteriia</taxon>
        <taxon>Sphingobacteriales</taxon>
        <taxon>Sphingobacteriaceae</taxon>
        <taxon>Albibacterium</taxon>
    </lineage>
</organism>
<reference evidence="2 3" key="1">
    <citation type="submission" date="2024-04" db="EMBL/GenBank/DDBJ databases">
        <title>Albibacterium profundi sp. nov., isolated from sediment of the Challenger Deep of Mariana Trench.</title>
        <authorList>
            <person name="Wang Y."/>
        </authorList>
    </citation>
    <scope>NUCLEOTIDE SEQUENCE [LARGE SCALE GENOMIC DNA]</scope>
    <source>
        <strain evidence="2 3">RHL897</strain>
    </source>
</reference>
<dbReference type="Proteomes" id="UP001580928">
    <property type="component" value="Unassembled WGS sequence"/>
</dbReference>